<dbReference type="Gene3D" id="3.50.7.10">
    <property type="entry name" value="GroEL"/>
    <property type="match status" value="1"/>
</dbReference>
<reference evidence="3 4" key="1">
    <citation type="submission" date="2016-08" db="EMBL/GenBank/DDBJ databases">
        <title>Draft genome sequence of allopolyploid Zygosaccharomyces rouxii.</title>
        <authorList>
            <person name="Watanabe J."/>
            <person name="Uehara K."/>
            <person name="Mogi Y."/>
            <person name="Tsukioka Y."/>
        </authorList>
    </citation>
    <scope>NUCLEOTIDE SEQUENCE [LARGE SCALE GENOMIC DNA]</scope>
    <source>
        <strain evidence="3 4">NBRC 110957</strain>
    </source>
</reference>
<evidence type="ECO:0008006" key="5">
    <source>
        <dbReference type="Google" id="ProtNLM"/>
    </source>
</evidence>
<protein>
    <recommendedName>
        <fullName evidence="5">Mitochondrial chaperone TCM62</fullName>
    </recommendedName>
</protein>
<dbReference type="Gene3D" id="3.30.260.10">
    <property type="entry name" value="TCP-1-like chaperonin intermediate domain"/>
    <property type="match status" value="1"/>
</dbReference>
<comment type="caution">
    <text evidence="3">The sequence shown here is derived from an EMBL/GenBank/DDBJ whole genome shotgun (WGS) entry which is preliminary data.</text>
</comment>
<dbReference type="GO" id="GO:0140662">
    <property type="term" value="F:ATP-dependent protein folding chaperone"/>
    <property type="evidence" value="ECO:0007669"/>
    <property type="project" value="InterPro"/>
</dbReference>
<proteinExistence type="inferred from homology"/>
<evidence type="ECO:0000313" key="3">
    <source>
        <dbReference type="EMBL" id="GAV46563.1"/>
    </source>
</evidence>
<gene>
    <name evidence="3" type="ORF">ZYGR_0A01550</name>
</gene>
<dbReference type="InterPro" id="IPR027410">
    <property type="entry name" value="TCP-1-like_intermed_sf"/>
</dbReference>
<sequence>MFRRSIHKSVCQSIRTVKTLHTPIYETGQLSTKQSLMQGIKLLDNVVNSTTYNKTLLQLSKYNTNPKFITSRDSIRLQNVVRELLDGLRMDEVMTGRERQDHQSRLAKIGLQLFCEIHESNILPISTSLTLTLMAEYAKSPNVTTLRAMLDGLEKVRTFLTENIIHISSTVDIDALVDKLTILREDSETVKQVLKALDYKLYSDDLVRIVKGRKTTDEIDVSKGWKFPAGILDTNEAYLRSIELPQKKLVSVDDEMLVLIYDGILRDANAVLPTLHHASKSKKSLLLMVTGDCTGDALASIVISNNRNRRQGIKSQTFIIKYDTKANDGISLHENYDLVQFLRLPQGFASVYSPDYSTLVPSKMCANQYYGKLDSLKATTGEAFLYNPIEWSGEEQENPFTKMTVTVNVGAQSEIEIDHRRNFLDNLINNTLCHGLSKGFIPGYNVALAKAVPLLEKLAFTAQDVDTKMGYEAVIMALAQSLQRSLTNAFGYNKFTSTSLLAETIKDPNFSTAAIEPMGDLQELSRSGILDPWDKVDRCLASIASFMRILSSSDKIVAQVFEPPKKRQP</sequence>
<dbReference type="Proteomes" id="UP000187013">
    <property type="component" value="Unassembled WGS sequence"/>
</dbReference>
<dbReference type="AlphaFoldDB" id="A0A1Q2ZTC4"/>
<accession>A0A1Q2ZTC4</accession>
<dbReference type="eggNOG" id="KOG0356">
    <property type="taxonomic scope" value="Eukaryota"/>
</dbReference>
<keyword evidence="2" id="KW-0143">Chaperone</keyword>
<evidence type="ECO:0000256" key="1">
    <source>
        <dbReference type="ARBA" id="ARBA00006607"/>
    </source>
</evidence>
<dbReference type="OrthoDB" id="4056908at2759"/>
<dbReference type="InterPro" id="IPR027413">
    <property type="entry name" value="GROEL-like_equatorial_sf"/>
</dbReference>
<dbReference type="SUPFAM" id="SSF52029">
    <property type="entry name" value="GroEL apical domain-like"/>
    <property type="match status" value="1"/>
</dbReference>
<dbReference type="Gene3D" id="1.10.560.10">
    <property type="entry name" value="GroEL-like equatorial domain"/>
    <property type="match status" value="1"/>
</dbReference>
<dbReference type="InterPro" id="IPR001844">
    <property type="entry name" value="Cpn60/GroEL"/>
</dbReference>
<organism evidence="3 4">
    <name type="scientific">Zygosaccharomyces rouxii</name>
    <dbReference type="NCBI Taxonomy" id="4956"/>
    <lineage>
        <taxon>Eukaryota</taxon>
        <taxon>Fungi</taxon>
        <taxon>Dikarya</taxon>
        <taxon>Ascomycota</taxon>
        <taxon>Saccharomycotina</taxon>
        <taxon>Saccharomycetes</taxon>
        <taxon>Saccharomycetales</taxon>
        <taxon>Saccharomycetaceae</taxon>
        <taxon>Zygosaccharomyces</taxon>
    </lineage>
</organism>
<dbReference type="PANTHER" id="PTHR45633">
    <property type="entry name" value="60 KDA HEAT SHOCK PROTEIN, MITOCHONDRIAL"/>
    <property type="match status" value="1"/>
</dbReference>
<evidence type="ECO:0000313" key="4">
    <source>
        <dbReference type="Proteomes" id="UP000187013"/>
    </source>
</evidence>
<dbReference type="EMBL" id="BDGX01000001">
    <property type="protein sequence ID" value="GAV46563.1"/>
    <property type="molecule type" value="Genomic_DNA"/>
</dbReference>
<dbReference type="GO" id="GO:0005737">
    <property type="term" value="C:cytoplasm"/>
    <property type="evidence" value="ECO:0007669"/>
    <property type="project" value="UniProtKB-ARBA"/>
</dbReference>
<evidence type="ECO:0000256" key="2">
    <source>
        <dbReference type="ARBA" id="ARBA00023186"/>
    </source>
</evidence>
<comment type="similarity">
    <text evidence="1">Belongs to the chaperonin (HSP60) family.</text>
</comment>
<dbReference type="InterPro" id="IPR027409">
    <property type="entry name" value="GroEL-like_apical_dom_sf"/>
</dbReference>
<dbReference type="GO" id="GO:0042026">
    <property type="term" value="P:protein refolding"/>
    <property type="evidence" value="ECO:0007669"/>
    <property type="project" value="InterPro"/>
</dbReference>
<name>A0A1Q2ZTC4_ZYGRO</name>